<dbReference type="Proteomes" id="UP000268014">
    <property type="component" value="Unassembled WGS sequence"/>
</dbReference>
<reference evidence="2 3" key="2">
    <citation type="submission" date="2018-11" db="EMBL/GenBank/DDBJ databases">
        <authorList>
            <consortium name="Pathogen Informatics"/>
        </authorList>
    </citation>
    <scope>NUCLEOTIDE SEQUENCE [LARGE SCALE GENOMIC DNA]</scope>
    <source>
        <strain evidence="2 3">MHpl1</strain>
    </source>
</reference>
<protein>
    <submittedName>
        <fullName evidence="4">BPTI/Kunitz inhibitor domain-containing protein</fullName>
    </submittedName>
</protein>
<dbReference type="GO" id="GO:0004867">
    <property type="term" value="F:serine-type endopeptidase inhibitor activity"/>
    <property type="evidence" value="ECO:0007669"/>
    <property type="project" value="InterPro"/>
</dbReference>
<dbReference type="InterPro" id="IPR052861">
    <property type="entry name" value="BPTI/Kunitz_domain"/>
</dbReference>
<dbReference type="Pfam" id="PF00014">
    <property type="entry name" value="Kunitz_BPTI"/>
    <property type="match status" value="1"/>
</dbReference>
<evidence type="ECO:0000259" key="1">
    <source>
        <dbReference type="PROSITE" id="PS50279"/>
    </source>
</evidence>
<evidence type="ECO:0000313" key="3">
    <source>
        <dbReference type="Proteomes" id="UP000268014"/>
    </source>
</evidence>
<dbReference type="EMBL" id="UZAF01016538">
    <property type="protein sequence ID" value="VDO29866.1"/>
    <property type="molecule type" value="Genomic_DNA"/>
</dbReference>
<dbReference type="PANTHER" id="PTHR47248:SF7">
    <property type="entry name" value="BPTI_KUNITZ INHIBITOR DOMAIN-CONTAINING PROTEIN"/>
    <property type="match status" value="1"/>
</dbReference>
<dbReference type="SUPFAM" id="SSF57362">
    <property type="entry name" value="BPTI-like"/>
    <property type="match status" value="1"/>
</dbReference>
<dbReference type="CDD" id="cd00109">
    <property type="entry name" value="Kunitz-type"/>
    <property type="match status" value="1"/>
</dbReference>
<proteinExistence type="predicted"/>
<reference evidence="4" key="1">
    <citation type="submission" date="2016-04" db="UniProtKB">
        <authorList>
            <consortium name="WormBaseParasite"/>
        </authorList>
    </citation>
    <scope>IDENTIFICATION</scope>
</reference>
<dbReference type="PRINTS" id="PR00759">
    <property type="entry name" value="BASICPTASE"/>
</dbReference>
<dbReference type="PANTHER" id="PTHR47248">
    <property type="entry name" value="PROTEIN CBG06772"/>
    <property type="match status" value="1"/>
</dbReference>
<evidence type="ECO:0000313" key="2">
    <source>
        <dbReference type="EMBL" id="VDO29866.1"/>
    </source>
</evidence>
<dbReference type="InterPro" id="IPR036880">
    <property type="entry name" value="Kunitz_BPTI_sf"/>
</dbReference>
<name>A0A158QLM3_HAEPC</name>
<gene>
    <name evidence="2" type="ORF">HPLM_LOCUS6733</name>
</gene>
<accession>A0A158QLM3</accession>
<dbReference type="InterPro" id="IPR002223">
    <property type="entry name" value="Kunitz_BPTI"/>
</dbReference>
<dbReference type="Gene3D" id="4.10.410.10">
    <property type="entry name" value="Pancreatic trypsin inhibitor Kunitz domain"/>
    <property type="match status" value="1"/>
</dbReference>
<dbReference type="SMART" id="SM00131">
    <property type="entry name" value="KU"/>
    <property type="match status" value="1"/>
</dbReference>
<sequence length="153" mass="17357">MKNVIWNSLVAAWRRDRGYVQYEKPDKYLYKKPYETDNMLAPRNPCNYNVDMGDTLCDRDAAIKYHFDAETMTCLPFKFSGCGGNPNNFHSRSECTNECLPMDHLKCPANSPPVRRPDGSADCDKRSNKCPEGSSCKIGWQVGICCDNKDLGK</sequence>
<organism evidence="4">
    <name type="scientific">Haemonchus placei</name>
    <name type="common">Barber's pole worm</name>
    <dbReference type="NCBI Taxonomy" id="6290"/>
    <lineage>
        <taxon>Eukaryota</taxon>
        <taxon>Metazoa</taxon>
        <taxon>Ecdysozoa</taxon>
        <taxon>Nematoda</taxon>
        <taxon>Chromadorea</taxon>
        <taxon>Rhabditida</taxon>
        <taxon>Rhabditina</taxon>
        <taxon>Rhabditomorpha</taxon>
        <taxon>Strongyloidea</taxon>
        <taxon>Trichostrongylidae</taxon>
        <taxon>Haemonchus</taxon>
    </lineage>
</organism>
<dbReference type="InterPro" id="IPR020901">
    <property type="entry name" value="Prtase_inh_Kunz-CS"/>
</dbReference>
<dbReference type="WBParaSite" id="HPLM_0000674101-mRNA-1">
    <property type="protein sequence ID" value="HPLM_0000674101-mRNA-1"/>
    <property type="gene ID" value="HPLM_0000674101"/>
</dbReference>
<dbReference type="PROSITE" id="PS00280">
    <property type="entry name" value="BPTI_KUNITZ_1"/>
    <property type="match status" value="1"/>
</dbReference>
<dbReference type="PROSITE" id="PS50279">
    <property type="entry name" value="BPTI_KUNITZ_2"/>
    <property type="match status" value="1"/>
</dbReference>
<dbReference type="OrthoDB" id="4473401at2759"/>
<feature type="domain" description="BPTI/Kunitz inhibitor" evidence="1">
    <location>
        <begin position="46"/>
        <end position="99"/>
    </location>
</feature>
<evidence type="ECO:0000313" key="4">
    <source>
        <dbReference type="WBParaSite" id="HPLM_0000674101-mRNA-1"/>
    </source>
</evidence>
<keyword evidence="3" id="KW-1185">Reference proteome</keyword>
<dbReference type="AlphaFoldDB" id="A0A158QLM3"/>